<dbReference type="Pfam" id="PF00571">
    <property type="entry name" value="CBS"/>
    <property type="match status" value="2"/>
</dbReference>
<dbReference type="InterPro" id="IPR051676">
    <property type="entry name" value="UPF0053_domain"/>
</dbReference>
<organism evidence="13 14">
    <name type="scientific">Spirosoma sordidisoli</name>
    <dbReference type="NCBI Taxonomy" id="2502893"/>
    <lineage>
        <taxon>Bacteria</taxon>
        <taxon>Pseudomonadati</taxon>
        <taxon>Bacteroidota</taxon>
        <taxon>Cytophagia</taxon>
        <taxon>Cytophagales</taxon>
        <taxon>Cytophagaceae</taxon>
        <taxon>Spirosoma</taxon>
    </lineage>
</organism>
<dbReference type="AlphaFoldDB" id="A0A4V1RVV9"/>
<dbReference type="PROSITE" id="PS51846">
    <property type="entry name" value="CNNM"/>
    <property type="match status" value="1"/>
</dbReference>
<keyword evidence="6 8" id="KW-0129">CBS domain</keyword>
<name>A0A4V1RVV9_9BACT</name>
<proteinExistence type="predicted"/>
<dbReference type="InterPro" id="IPR044751">
    <property type="entry name" value="Ion_transp-like_CBS"/>
</dbReference>
<evidence type="ECO:0000256" key="9">
    <source>
        <dbReference type="PROSITE-ProRule" id="PRU01193"/>
    </source>
</evidence>
<feature type="transmembrane region" description="Helical" evidence="10">
    <location>
        <begin position="6"/>
        <end position="26"/>
    </location>
</feature>
<dbReference type="SUPFAM" id="SSF56176">
    <property type="entry name" value="FAD-binding/transporter-associated domain-like"/>
    <property type="match status" value="1"/>
</dbReference>
<dbReference type="PANTHER" id="PTHR43099:SF5">
    <property type="entry name" value="HLYC_CORC FAMILY TRANSPORTER"/>
    <property type="match status" value="1"/>
</dbReference>
<dbReference type="RefSeq" id="WP_129604056.1">
    <property type="nucleotide sequence ID" value="NZ_SBLB01000006.1"/>
</dbReference>
<evidence type="ECO:0000256" key="6">
    <source>
        <dbReference type="ARBA" id="ARBA00023122"/>
    </source>
</evidence>
<evidence type="ECO:0000259" key="12">
    <source>
        <dbReference type="PROSITE" id="PS51846"/>
    </source>
</evidence>
<comment type="subcellular location">
    <subcellularLocation>
        <location evidence="1">Cell membrane</location>
        <topology evidence="1">Multi-pass membrane protein</topology>
    </subcellularLocation>
</comment>
<dbReference type="PANTHER" id="PTHR43099">
    <property type="entry name" value="UPF0053 PROTEIN YRKA"/>
    <property type="match status" value="1"/>
</dbReference>
<dbReference type="InterPro" id="IPR005170">
    <property type="entry name" value="Transptr-assoc_dom"/>
</dbReference>
<feature type="domain" description="CBS" evidence="11">
    <location>
        <begin position="279"/>
        <end position="335"/>
    </location>
</feature>
<gene>
    <name evidence="13" type="ORF">EQG79_22000</name>
</gene>
<feature type="domain" description="CNNM transmembrane" evidence="12">
    <location>
        <begin position="1"/>
        <end position="198"/>
    </location>
</feature>
<feature type="domain" description="CBS" evidence="11">
    <location>
        <begin position="215"/>
        <end position="276"/>
    </location>
</feature>
<dbReference type="Pfam" id="PF03471">
    <property type="entry name" value="CorC_HlyC"/>
    <property type="match status" value="1"/>
</dbReference>
<keyword evidence="7 9" id="KW-0472">Membrane</keyword>
<evidence type="ECO:0000256" key="5">
    <source>
        <dbReference type="ARBA" id="ARBA00022989"/>
    </source>
</evidence>
<evidence type="ECO:0000259" key="11">
    <source>
        <dbReference type="PROSITE" id="PS51371"/>
    </source>
</evidence>
<evidence type="ECO:0000256" key="1">
    <source>
        <dbReference type="ARBA" id="ARBA00004651"/>
    </source>
</evidence>
<evidence type="ECO:0000313" key="14">
    <source>
        <dbReference type="Proteomes" id="UP000290407"/>
    </source>
</evidence>
<evidence type="ECO:0000256" key="3">
    <source>
        <dbReference type="ARBA" id="ARBA00022692"/>
    </source>
</evidence>
<dbReference type="Proteomes" id="UP000290407">
    <property type="component" value="Unassembled WGS sequence"/>
</dbReference>
<evidence type="ECO:0000256" key="7">
    <source>
        <dbReference type="ARBA" id="ARBA00023136"/>
    </source>
</evidence>
<dbReference type="InterPro" id="IPR002550">
    <property type="entry name" value="CNNM"/>
</dbReference>
<dbReference type="InterPro" id="IPR000644">
    <property type="entry name" value="CBS_dom"/>
</dbReference>
<dbReference type="GO" id="GO:0005886">
    <property type="term" value="C:plasma membrane"/>
    <property type="evidence" value="ECO:0007669"/>
    <property type="project" value="UniProtKB-SubCell"/>
</dbReference>
<feature type="transmembrane region" description="Helical" evidence="10">
    <location>
        <begin position="55"/>
        <end position="75"/>
    </location>
</feature>
<keyword evidence="2" id="KW-1003">Cell membrane</keyword>
<dbReference type="Gene3D" id="3.10.580.10">
    <property type="entry name" value="CBS-domain"/>
    <property type="match status" value="1"/>
</dbReference>
<dbReference type="Gene3D" id="3.30.465.10">
    <property type="match status" value="1"/>
</dbReference>
<evidence type="ECO:0000256" key="10">
    <source>
        <dbReference type="SAM" id="Phobius"/>
    </source>
</evidence>
<dbReference type="InterPro" id="IPR046342">
    <property type="entry name" value="CBS_dom_sf"/>
</dbReference>
<dbReference type="PROSITE" id="PS51371">
    <property type="entry name" value="CBS"/>
    <property type="match status" value="2"/>
</dbReference>
<dbReference type="CDD" id="cd04590">
    <property type="entry name" value="CBS_pair_CorC_HlyC_assoc"/>
    <property type="match status" value="1"/>
</dbReference>
<keyword evidence="5 9" id="KW-1133">Transmembrane helix</keyword>
<dbReference type="SMART" id="SM01091">
    <property type="entry name" value="CorC_HlyC"/>
    <property type="match status" value="1"/>
</dbReference>
<dbReference type="EMBL" id="SBLB01000006">
    <property type="protein sequence ID" value="RYC68128.1"/>
    <property type="molecule type" value="Genomic_DNA"/>
</dbReference>
<keyword evidence="4" id="KW-0677">Repeat</keyword>
<evidence type="ECO:0000256" key="8">
    <source>
        <dbReference type="PROSITE-ProRule" id="PRU00703"/>
    </source>
</evidence>
<protein>
    <submittedName>
        <fullName evidence="13">HlyC/CorC family transporter</fullName>
    </submittedName>
</protein>
<feature type="transmembrane region" description="Helical" evidence="10">
    <location>
        <begin position="131"/>
        <end position="153"/>
    </location>
</feature>
<dbReference type="Pfam" id="PF01595">
    <property type="entry name" value="CNNM"/>
    <property type="match status" value="1"/>
</dbReference>
<dbReference type="SUPFAM" id="SSF54631">
    <property type="entry name" value="CBS-domain pair"/>
    <property type="match status" value="1"/>
</dbReference>
<evidence type="ECO:0000313" key="13">
    <source>
        <dbReference type="EMBL" id="RYC68128.1"/>
    </source>
</evidence>
<reference evidence="13 14" key="1">
    <citation type="submission" date="2019-01" db="EMBL/GenBank/DDBJ databases">
        <title>Spirosoma flava sp. nov., a propanil-degrading bacterium isolated from herbicide-contaminated soil.</title>
        <authorList>
            <person name="Zhang L."/>
            <person name="Jiang J.-D."/>
        </authorList>
    </citation>
    <scope>NUCLEOTIDE SEQUENCE [LARGE SCALE GENOMIC DNA]</scope>
    <source>
        <strain evidence="13 14">TY50</strain>
    </source>
</reference>
<evidence type="ECO:0000256" key="2">
    <source>
        <dbReference type="ARBA" id="ARBA00022475"/>
    </source>
</evidence>
<keyword evidence="14" id="KW-1185">Reference proteome</keyword>
<comment type="caution">
    <text evidence="13">The sequence shown here is derived from an EMBL/GenBank/DDBJ whole genome shotgun (WGS) entry which is preliminary data.</text>
</comment>
<accession>A0A4V1RVV9</accession>
<evidence type="ECO:0000256" key="4">
    <source>
        <dbReference type="ARBA" id="ARBA00022737"/>
    </source>
</evidence>
<sequence>MEIVIIIALTLLNGLFSMSEIAIVSARKARLEGLAKRGSATARRALDLAESPNRFLSTVQIGITLIGILLGIFSGDTLTTSLEMTLRQIPLLTSVARPLAVGGVLLFITFLSLVLGELVPKRIGLNKPEAIAQLVAGPMSILSRVVSPFVWLLTITTEGLLKVLGIRPSTDSAVTEEEIKAIIQEGTEGGEVQLVEQELVDRVFRLGDRNVRSLMTHRSEVTWLDVNLSASQVRKRIAGELHRIYPVCEGSLDKPLGIVRLTDVVEDLLNGQSFDLRSHIQPALFLPEHNAAYKAFERFQAAAIPFGLVTDEYGGVQGVLSLDDIVTALVGEVTFMSEAGGDVQPQPDGSYLIDGQYPYPDFLDYFDREELLDQDDRFHTVAGLILDRLGHLPQPGESIRWHEFTLTVDQMDGARIDRVRVHRRLE</sequence>
<keyword evidence="3 9" id="KW-0812">Transmembrane</keyword>
<dbReference type="InterPro" id="IPR016169">
    <property type="entry name" value="FAD-bd_PCMH_sub2"/>
</dbReference>
<dbReference type="GO" id="GO:0050660">
    <property type="term" value="F:flavin adenine dinucleotide binding"/>
    <property type="evidence" value="ECO:0007669"/>
    <property type="project" value="InterPro"/>
</dbReference>
<feature type="transmembrane region" description="Helical" evidence="10">
    <location>
        <begin position="95"/>
        <end position="119"/>
    </location>
</feature>
<dbReference type="InterPro" id="IPR036318">
    <property type="entry name" value="FAD-bd_PCMH-like_sf"/>
</dbReference>